<feature type="domain" description="Plastocyanin-like" evidence="16">
    <location>
        <begin position="171"/>
        <end position="333"/>
    </location>
</feature>
<gene>
    <name evidence="19" type="primary">A01p048730.1_BraROA</name>
    <name evidence="19" type="ORF">IGI04_003442</name>
</gene>
<evidence type="ECO:0000259" key="18">
    <source>
        <dbReference type="Pfam" id="PF07732"/>
    </source>
</evidence>
<evidence type="ECO:0000256" key="13">
    <source>
        <dbReference type="ARBA" id="ARBA00023180"/>
    </source>
</evidence>
<dbReference type="InterPro" id="IPR002355">
    <property type="entry name" value="Cu_oxidase_Cu_BS"/>
</dbReference>
<keyword evidence="8" id="KW-0479">Metal-binding</keyword>
<name>A0ABQ7NYD9_BRACM</name>
<dbReference type="CDD" id="cd13845">
    <property type="entry name" value="CuRO_1_AAO"/>
    <property type="match status" value="1"/>
</dbReference>
<dbReference type="PROSITE" id="PS00079">
    <property type="entry name" value="MULTICOPPER_OXIDASE1"/>
    <property type="match status" value="2"/>
</dbReference>
<comment type="catalytic activity">
    <reaction evidence="14">
        <text>4 L-ascorbate + O2 = 4 monodehydro-L-ascorbate radical + 2 H2O</text>
        <dbReference type="Rhea" id="RHEA:30243"/>
        <dbReference type="ChEBI" id="CHEBI:15377"/>
        <dbReference type="ChEBI" id="CHEBI:15379"/>
        <dbReference type="ChEBI" id="CHEBI:38290"/>
        <dbReference type="ChEBI" id="CHEBI:59513"/>
        <dbReference type="EC" id="1.10.3.3"/>
    </reaction>
</comment>
<evidence type="ECO:0000256" key="3">
    <source>
        <dbReference type="ARBA" id="ARBA00010609"/>
    </source>
</evidence>
<evidence type="ECO:0000256" key="1">
    <source>
        <dbReference type="ARBA" id="ARBA00001935"/>
    </source>
</evidence>
<evidence type="ECO:0000256" key="15">
    <source>
        <dbReference type="SAM" id="MobiDB-lite"/>
    </source>
</evidence>
<comment type="subunit">
    <text evidence="4">Dimer.</text>
</comment>
<evidence type="ECO:0000256" key="5">
    <source>
        <dbReference type="ARBA" id="ARBA00012301"/>
    </source>
</evidence>
<dbReference type="PANTHER" id="PTHR11709">
    <property type="entry name" value="MULTI-COPPER OXIDASE"/>
    <property type="match status" value="1"/>
</dbReference>
<keyword evidence="10" id="KW-0560">Oxidoreductase</keyword>
<evidence type="ECO:0000256" key="9">
    <source>
        <dbReference type="ARBA" id="ARBA00022737"/>
    </source>
</evidence>
<keyword evidence="7" id="KW-0964">Secreted</keyword>
<keyword evidence="11" id="KW-0186">Copper</keyword>
<evidence type="ECO:0000256" key="6">
    <source>
        <dbReference type="ARBA" id="ARBA00022095"/>
    </source>
</evidence>
<dbReference type="InterPro" id="IPR008972">
    <property type="entry name" value="Cupredoxin"/>
</dbReference>
<dbReference type="Gene3D" id="2.60.40.420">
    <property type="entry name" value="Cupredoxins - blue copper proteins"/>
    <property type="match status" value="3"/>
</dbReference>
<dbReference type="Pfam" id="PF07731">
    <property type="entry name" value="Cu-oxidase_2"/>
    <property type="match status" value="1"/>
</dbReference>
<dbReference type="InterPro" id="IPR034267">
    <property type="entry name" value="CuRO_3_AAO"/>
</dbReference>
<evidence type="ECO:0000259" key="16">
    <source>
        <dbReference type="Pfam" id="PF00394"/>
    </source>
</evidence>
<evidence type="ECO:0000256" key="4">
    <source>
        <dbReference type="ARBA" id="ARBA00011473"/>
    </source>
</evidence>
<evidence type="ECO:0000256" key="12">
    <source>
        <dbReference type="ARBA" id="ARBA00023157"/>
    </source>
</evidence>
<dbReference type="Pfam" id="PF07732">
    <property type="entry name" value="Cu-oxidase_3"/>
    <property type="match status" value="1"/>
</dbReference>
<dbReference type="EC" id="1.10.3.3" evidence="5"/>
<keyword evidence="13" id="KW-0325">Glycoprotein</keyword>
<dbReference type="InterPro" id="IPR001117">
    <property type="entry name" value="Cu-oxidase_2nd"/>
</dbReference>
<dbReference type="InterPro" id="IPR045087">
    <property type="entry name" value="Cu-oxidase_fam"/>
</dbReference>
<dbReference type="InterPro" id="IPR034259">
    <property type="entry name" value="CuRO_1_AAO"/>
</dbReference>
<protein>
    <recommendedName>
        <fullName evidence="6">L-ascorbate oxidase</fullName>
        <ecNumber evidence="5">1.10.3.3</ecNumber>
    </recommendedName>
</protein>
<proteinExistence type="inferred from homology"/>
<dbReference type="SUPFAM" id="SSF49503">
    <property type="entry name" value="Cupredoxins"/>
    <property type="match status" value="3"/>
</dbReference>
<keyword evidence="20" id="KW-1185">Reference proteome</keyword>
<feature type="domain" description="Plastocyanin-like" evidence="17">
    <location>
        <begin position="442"/>
        <end position="562"/>
    </location>
</feature>
<feature type="domain" description="Plastocyanin-like" evidence="18">
    <location>
        <begin position="42"/>
        <end position="157"/>
    </location>
</feature>
<accession>A0ABQ7NYD9</accession>
<evidence type="ECO:0000256" key="11">
    <source>
        <dbReference type="ARBA" id="ARBA00023008"/>
    </source>
</evidence>
<dbReference type="InterPro" id="IPR011706">
    <property type="entry name" value="Cu-oxidase_C"/>
</dbReference>
<dbReference type="PROSITE" id="PS00080">
    <property type="entry name" value="MULTICOPPER_OXIDASE2"/>
    <property type="match status" value="1"/>
</dbReference>
<reference evidence="19 20" key="1">
    <citation type="submission" date="2021-03" db="EMBL/GenBank/DDBJ databases">
        <authorList>
            <person name="King G.J."/>
            <person name="Bancroft I."/>
            <person name="Baten A."/>
            <person name="Bloomfield J."/>
            <person name="Borpatragohain P."/>
            <person name="He Z."/>
            <person name="Irish N."/>
            <person name="Irwin J."/>
            <person name="Liu K."/>
            <person name="Mauleon R.P."/>
            <person name="Moore J."/>
            <person name="Morris R."/>
            <person name="Ostergaard L."/>
            <person name="Wang B."/>
            <person name="Wells R."/>
        </authorList>
    </citation>
    <scope>NUCLEOTIDE SEQUENCE [LARGE SCALE GENOMIC DNA]</scope>
    <source>
        <strain evidence="19">R-o-18</strain>
        <tissue evidence="19">Leaf</tissue>
    </source>
</reference>
<evidence type="ECO:0000259" key="17">
    <source>
        <dbReference type="Pfam" id="PF07731"/>
    </source>
</evidence>
<feature type="region of interest" description="Disordered" evidence="15">
    <location>
        <begin position="583"/>
        <end position="603"/>
    </location>
</feature>
<evidence type="ECO:0000256" key="10">
    <source>
        <dbReference type="ARBA" id="ARBA00023002"/>
    </source>
</evidence>
<evidence type="ECO:0000256" key="7">
    <source>
        <dbReference type="ARBA" id="ARBA00022525"/>
    </source>
</evidence>
<evidence type="ECO:0000313" key="20">
    <source>
        <dbReference type="Proteomes" id="UP000823674"/>
    </source>
</evidence>
<evidence type="ECO:0000256" key="14">
    <source>
        <dbReference type="ARBA" id="ARBA00048908"/>
    </source>
</evidence>
<dbReference type="NCBIfam" id="TIGR03388">
    <property type="entry name" value="ascorbase"/>
    <property type="match status" value="1"/>
</dbReference>
<sequence>MMRSCRFSDTSHVFTLMFICFITLFSSSVLVQGKIRRFKWEVKYELKSPDCFEKLVITINGQLPGPTIKAQQGDTIIVELKNSFMTENVAVHWHGIRQVGKPWFDGVEGVTQCPILPGEIFTYQFVVDRPGTYMYHSHYGMQRESGLIGMIRVSPPSTEPEPFTYDYDRSLLLTDWYHKGMSEKATGLASIPFKWVGEPQSLMIQGRGRFNCTNNMMTPQRSEAEVCNASHADCSRFVLMVIPGKTYRLRIGSLTSLSALSFQIEGHNLTVVEADGHYVEPFTVRNLFIYSGETYSVLLKADQNPSRNYWITTSIVSRPEKTPPATAVLNYHPNHPRKHPPTPASSNFRPEWNDTRHRLAQSVAIKARKGFAHAPPENSDKVIVLLNTQNKVNGYMRWSVNNVSYQHPTTPYLIALKHNLTNAFDWRFTPPERYDSKSYDIFAVPSNANATMSDGIYRLKFNSTVDVVLQNANTMSVNNSETHPWHLHGHDFWVLGYGEGKFNEMEDPKRYNLVDPIMKNTVAVQPYGWTALRFRADNPGVWAFHCHIESHFFMGMKIVFASGIDRVANLPSSIMGCGQTKRLATGGGVSRQNPNPPPDIPKP</sequence>
<dbReference type="InterPro" id="IPR017760">
    <property type="entry name" value="L-ascorbate_oxidase_pln"/>
</dbReference>
<comment type="caution">
    <text evidence="19">The sequence shown here is derived from an EMBL/GenBank/DDBJ whole genome shotgun (WGS) entry which is preliminary data.</text>
</comment>
<comment type="similarity">
    <text evidence="3">Belongs to the multicopper oxidase family.</text>
</comment>
<dbReference type="PANTHER" id="PTHR11709:SF218">
    <property type="entry name" value="L-ASCORBATE OXIDASE"/>
    <property type="match status" value="1"/>
</dbReference>
<feature type="compositionally biased region" description="Pro residues" evidence="15">
    <location>
        <begin position="594"/>
        <end position="603"/>
    </location>
</feature>
<comment type="cofactor">
    <cofactor evidence="1">
        <name>Cu cation</name>
        <dbReference type="ChEBI" id="CHEBI:23378"/>
    </cofactor>
</comment>
<keyword evidence="9" id="KW-0677">Repeat</keyword>
<evidence type="ECO:0000256" key="2">
    <source>
        <dbReference type="ARBA" id="ARBA00004613"/>
    </source>
</evidence>
<dbReference type="EMBL" id="JADBGQ010000001">
    <property type="protein sequence ID" value="KAG5415875.1"/>
    <property type="molecule type" value="Genomic_DNA"/>
</dbReference>
<evidence type="ECO:0000256" key="8">
    <source>
        <dbReference type="ARBA" id="ARBA00022723"/>
    </source>
</evidence>
<organism evidence="19 20">
    <name type="scientific">Brassica rapa subsp. trilocularis</name>
    <dbReference type="NCBI Taxonomy" id="1813537"/>
    <lineage>
        <taxon>Eukaryota</taxon>
        <taxon>Viridiplantae</taxon>
        <taxon>Streptophyta</taxon>
        <taxon>Embryophyta</taxon>
        <taxon>Tracheophyta</taxon>
        <taxon>Spermatophyta</taxon>
        <taxon>Magnoliopsida</taxon>
        <taxon>eudicotyledons</taxon>
        <taxon>Gunneridae</taxon>
        <taxon>Pentapetalae</taxon>
        <taxon>rosids</taxon>
        <taxon>malvids</taxon>
        <taxon>Brassicales</taxon>
        <taxon>Brassicaceae</taxon>
        <taxon>Brassiceae</taxon>
        <taxon>Brassica</taxon>
    </lineage>
</organism>
<comment type="subcellular location">
    <subcellularLocation>
        <location evidence="2">Secreted</location>
    </subcellularLocation>
</comment>
<dbReference type="Proteomes" id="UP000823674">
    <property type="component" value="Chromosome A01"/>
</dbReference>
<dbReference type="CDD" id="cd13893">
    <property type="entry name" value="CuRO_3_AAO"/>
    <property type="match status" value="1"/>
</dbReference>
<keyword evidence="12" id="KW-1015">Disulfide bond</keyword>
<dbReference type="Pfam" id="PF00394">
    <property type="entry name" value="Cu-oxidase"/>
    <property type="match status" value="1"/>
</dbReference>
<evidence type="ECO:0000313" key="19">
    <source>
        <dbReference type="EMBL" id="KAG5415875.1"/>
    </source>
</evidence>
<dbReference type="InterPro" id="IPR033138">
    <property type="entry name" value="Cu_oxidase_CS"/>
</dbReference>
<dbReference type="InterPro" id="IPR011707">
    <property type="entry name" value="Cu-oxidase-like_N"/>
</dbReference>